<sequence>MDDPYAVLGVPRTASEDEIRRAYRKLAKKHHPDLNQGDARAEERFKAVSGAYDLLGDAEKRRRFDAGEIDATGAERAYTRRPGGWPGAGAGGRAGDTRYQRADSYDAFADAGDIDDILRGMFGQGGTRAGGRGGGKGRDISYTLRADFRLATEGGETTVTLADGRSLKVTLPVGLTDGQTIRLRGQGEKGGRGVPGDALIEVRIIPDPVLERDGSNIRMTLPVSLQEAVLGGRVEVPTLVGPVMLTIPKGANSGTVLRLKGKGVRSPTGDARGDQYVKLAVTLPDPADPELARFVEEWGARHPYDPRKGKVR</sequence>
<organism evidence="2 3">
    <name type="scientific">Inquilinus limosus MP06</name>
    <dbReference type="NCBI Taxonomy" id="1398085"/>
    <lineage>
        <taxon>Bacteria</taxon>
        <taxon>Pseudomonadati</taxon>
        <taxon>Pseudomonadota</taxon>
        <taxon>Alphaproteobacteria</taxon>
        <taxon>Rhodospirillales</taxon>
        <taxon>Rhodospirillaceae</taxon>
        <taxon>Inquilinus</taxon>
    </lineage>
</organism>
<dbReference type="InterPro" id="IPR018253">
    <property type="entry name" value="DnaJ_domain_CS"/>
</dbReference>
<evidence type="ECO:0000313" key="3">
    <source>
        <dbReference type="Proteomes" id="UP000029995"/>
    </source>
</evidence>
<reference evidence="2 3" key="1">
    <citation type="submission" date="2014-01" db="EMBL/GenBank/DDBJ databases">
        <title>Genome sequence determination for a cystic fibrosis isolate, Inquilinus limosus.</title>
        <authorList>
            <person name="Pino M."/>
            <person name="Di Conza J."/>
            <person name="Gutkind G."/>
        </authorList>
    </citation>
    <scope>NUCLEOTIDE SEQUENCE [LARGE SCALE GENOMIC DNA]</scope>
    <source>
        <strain evidence="2 3">MP06</strain>
    </source>
</reference>
<dbReference type="EMBL" id="JANX01000005">
    <property type="protein sequence ID" value="KGM35934.1"/>
    <property type="molecule type" value="Genomic_DNA"/>
</dbReference>
<evidence type="ECO:0000259" key="1">
    <source>
        <dbReference type="PROSITE" id="PS50076"/>
    </source>
</evidence>
<proteinExistence type="predicted"/>
<accession>A0A0A0DCU2</accession>
<dbReference type="Gene3D" id="1.10.287.110">
    <property type="entry name" value="DnaJ domain"/>
    <property type="match status" value="1"/>
</dbReference>
<protein>
    <recommendedName>
        <fullName evidence="1">J domain-containing protein</fullName>
    </recommendedName>
</protein>
<dbReference type="PANTHER" id="PTHR43096:SF10">
    <property type="entry name" value="CHAPERONE PROTEIN DNAJ A6, CHLOROPLASTIC"/>
    <property type="match status" value="1"/>
</dbReference>
<dbReference type="CDD" id="cd10747">
    <property type="entry name" value="DnaJ_C"/>
    <property type="match status" value="1"/>
</dbReference>
<dbReference type="SUPFAM" id="SSF49493">
    <property type="entry name" value="HSP40/DnaJ peptide-binding domain"/>
    <property type="match status" value="2"/>
</dbReference>
<dbReference type="GO" id="GO:0051082">
    <property type="term" value="F:unfolded protein binding"/>
    <property type="evidence" value="ECO:0007669"/>
    <property type="project" value="InterPro"/>
</dbReference>
<name>A0A0A0DCU2_9PROT</name>
<evidence type="ECO:0000313" key="2">
    <source>
        <dbReference type="EMBL" id="KGM35934.1"/>
    </source>
</evidence>
<dbReference type="AlphaFoldDB" id="A0A0A0DCU2"/>
<dbReference type="InterPro" id="IPR001623">
    <property type="entry name" value="DnaJ_domain"/>
</dbReference>
<dbReference type="PROSITE" id="PS50076">
    <property type="entry name" value="DNAJ_2"/>
    <property type="match status" value="1"/>
</dbReference>
<dbReference type="PROSITE" id="PS00636">
    <property type="entry name" value="DNAJ_1"/>
    <property type="match status" value="1"/>
</dbReference>
<dbReference type="InterPro" id="IPR008971">
    <property type="entry name" value="HSP40/DnaJ_pept-bd"/>
</dbReference>
<dbReference type="CDD" id="cd06257">
    <property type="entry name" value="DnaJ"/>
    <property type="match status" value="1"/>
</dbReference>
<dbReference type="OrthoDB" id="9779889at2"/>
<dbReference type="PANTHER" id="PTHR43096">
    <property type="entry name" value="DNAJ HOMOLOG 1, MITOCHONDRIAL-RELATED"/>
    <property type="match status" value="1"/>
</dbReference>
<dbReference type="SMART" id="SM00271">
    <property type="entry name" value="DnaJ"/>
    <property type="match status" value="1"/>
</dbReference>
<dbReference type="Pfam" id="PF01556">
    <property type="entry name" value="DnaJ_C"/>
    <property type="match status" value="1"/>
</dbReference>
<gene>
    <name evidence="2" type="ORF">P409_01455</name>
</gene>
<dbReference type="InterPro" id="IPR002939">
    <property type="entry name" value="DnaJ_C"/>
</dbReference>
<dbReference type="InterPro" id="IPR036869">
    <property type="entry name" value="J_dom_sf"/>
</dbReference>
<comment type="caution">
    <text evidence="2">The sequence shown here is derived from an EMBL/GenBank/DDBJ whole genome shotgun (WGS) entry which is preliminary data.</text>
</comment>
<dbReference type="RefSeq" id="WP_034831076.1">
    <property type="nucleotide sequence ID" value="NZ_JANX01000005.1"/>
</dbReference>
<dbReference type="GO" id="GO:0005737">
    <property type="term" value="C:cytoplasm"/>
    <property type="evidence" value="ECO:0007669"/>
    <property type="project" value="TreeGrafter"/>
</dbReference>
<dbReference type="Proteomes" id="UP000029995">
    <property type="component" value="Unassembled WGS sequence"/>
</dbReference>
<dbReference type="Gene3D" id="2.60.260.20">
    <property type="entry name" value="Urease metallochaperone UreE, N-terminal domain"/>
    <property type="match status" value="2"/>
</dbReference>
<dbReference type="SUPFAM" id="SSF46565">
    <property type="entry name" value="Chaperone J-domain"/>
    <property type="match status" value="1"/>
</dbReference>
<dbReference type="Pfam" id="PF00226">
    <property type="entry name" value="DnaJ"/>
    <property type="match status" value="1"/>
</dbReference>
<dbReference type="FunFam" id="2.60.260.20:FF:000013">
    <property type="entry name" value="DnaJ subfamily B member 11"/>
    <property type="match status" value="1"/>
</dbReference>
<dbReference type="PRINTS" id="PR00625">
    <property type="entry name" value="JDOMAIN"/>
</dbReference>
<feature type="domain" description="J" evidence="1">
    <location>
        <begin position="3"/>
        <end position="68"/>
    </location>
</feature>
<dbReference type="GO" id="GO:0042026">
    <property type="term" value="P:protein refolding"/>
    <property type="evidence" value="ECO:0007669"/>
    <property type="project" value="TreeGrafter"/>
</dbReference>